<dbReference type="EMBL" id="UYRV01131839">
    <property type="protein sequence ID" value="VDN37469.1"/>
    <property type="molecule type" value="Genomic_DNA"/>
</dbReference>
<name>A0A3P7R996_CYLGO</name>
<organism evidence="2 3">
    <name type="scientific">Cylicostephanus goldi</name>
    <name type="common">Nematode worm</name>
    <dbReference type="NCBI Taxonomy" id="71465"/>
    <lineage>
        <taxon>Eukaryota</taxon>
        <taxon>Metazoa</taxon>
        <taxon>Ecdysozoa</taxon>
        <taxon>Nematoda</taxon>
        <taxon>Chromadorea</taxon>
        <taxon>Rhabditida</taxon>
        <taxon>Rhabditina</taxon>
        <taxon>Rhabditomorpha</taxon>
        <taxon>Strongyloidea</taxon>
        <taxon>Strongylidae</taxon>
        <taxon>Cylicostephanus</taxon>
    </lineage>
</organism>
<gene>
    <name evidence="2" type="ORF">CGOC_LOCUS13480</name>
</gene>
<protein>
    <recommendedName>
        <fullName evidence="4">SXP/RAL-2 family protein Ani s 5-like cation-binding domain-containing protein</fullName>
    </recommendedName>
</protein>
<evidence type="ECO:0008006" key="4">
    <source>
        <dbReference type="Google" id="ProtNLM"/>
    </source>
</evidence>
<dbReference type="AlphaFoldDB" id="A0A3P7R996"/>
<feature type="signal peptide" evidence="1">
    <location>
        <begin position="1"/>
        <end position="22"/>
    </location>
</feature>
<sequence>MWRSTIILLLTVGTAMSYPAEAAEAAGAGSAAGESAASGMTSLGDKGKSFFADIAKELTGLKSLNPSDIGVQTFFRAFLDKFTNLDDSTKKELEQYIPSATKIFNDALSKLKIDPMQAFQTLAKYFEEFKKGASSELIQQGVNIAANVLSGKAGAK</sequence>
<proteinExistence type="predicted"/>
<feature type="chain" id="PRO_5018053656" description="SXP/RAL-2 family protein Ani s 5-like cation-binding domain-containing protein" evidence="1">
    <location>
        <begin position="23"/>
        <end position="156"/>
    </location>
</feature>
<dbReference type="OrthoDB" id="5812894at2759"/>
<accession>A0A3P7R996</accession>
<evidence type="ECO:0000313" key="2">
    <source>
        <dbReference type="EMBL" id="VDN37469.1"/>
    </source>
</evidence>
<keyword evidence="3" id="KW-1185">Reference proteome</keyword>
<evidence type="ECO:0000256" key="1">
    <source>
        <dbReference type="SAM" id="SignalP"/>
    </source>
</evidence>
<keyword evidence="1" id="KW-0732">Signal</keyword>
<reference evidence="2 3" key="1">
    <citation type="submission" date="2018-11" db="EMBL/GenBank/DDBJ databases">
        <authorList>
            <consortium name="Pathogen Informatics"/>
        </authorList>
    </citation>
    <scope>NUCLEOTIDE SEQUENCE [LARGE SCALE GENOMIC DNA]</scope>
</reference>
<dbReference type="Proteomes" id="UP000271889">
    <property type="component" value="Unassembled WGS sequence"/>
</dbReference>
<evidence type="ECO:0000313" key="3">
    <source>
        <dbReference type="Proteomes" id="UP000271889"/>
    </source>
</evidence>